<dbReference type="Pfam" id="PF14316">
    <property type="entry name" value="DUF4381"/>
    <property type="match status" value="1"/>
</dbReference>
<sequence length="158" mass="18214">MSQSLSKLLELNPIHLPDAPSWWPLAWGWLSLIGVVFLATLIVILVIRWRIKRLIPKKAALKMLTAKHGRMTPSDAIELVRQAAFCYYSRQDIAHLTGNDWYSFLDTQYGKPLFVPDANLWQAVLYQHKKVDSGDESQMIENCVAWVEESLPPKKNRR</sequence>
<protein>
    <submittedName>
        <fullName evidence="2">DUF4381 domain-containing protein</fullName>
    </submittedName>
</protein>
<gene>
    <name evidence="2" type="ORF">EES38_03590</name>
</gene>
<proteinExistence type="predicted"/>
<organism evidence="2 3">
    <name type="scientific">Vibrio viridaestus</name>
    <dbReference type="NCBI Taxonomy" id="2487322"/>
    <lineage>
        <taxon>Bacteria</taxon>
        <taxon>Pseudomonadati</taxon>
        <taxon>Pseudomonadota</taxon>
        <taxon>Gammaproteobacteria</taxon>
        <taxon>Vibrionales</taxon>
        <taxon>Vibrionaceae</taxon>
        <taxon>Vibrio</taxon>
    </lineage>
</organism>
<feature type="transmembrane region" description="Helical" evidence="1">
    <location>
        <begin position="26"/>
        <end position="47"/>
    </location>
</feature>
<reference evidence="2 3" key="1">
    <citation type="submission" date="2018-11" db="EMBL/GenBank/DDBJ databases">
        <title>Vibrio LJC006 sp. nov., isolated from seawater during the bloom of the enteromorpha.</title>
        <authorList>
            <person name="Liang J."/>
        </authorList>
    </citation>
    <scope>NUCLEOTIDE SEQUENCE [LARGE SCALE GENOMIC DNA]</scope>
    <source>
        <strain evidence="2 3">LJC006</strain>
    </source>
</reference>
<keyword evidence="1" id="KW-0472">Membrane</keyword>
<keyword evidence="1" id="KW-1133">Transmembrane helix</keyword>
<evidence type="ECO:0000256" key="1">
    <source>
        <dbReference type="SAM" id="Phobius"/>
    </source>
</evidence>
<dbReference type="Proteomes" id="UP000281112">
    <property type="component" value="Unassembled WGS sequence"/>
</dbReference>
<dbReference type="AlphaFoldDB" id="A0A3N9TL53"/>
<name>A0A3N9TL53_9VIBR</name>
<keyword evidence="3" id="KW-1185">Reference proteome</keyword>
<keyword evidence="1" id="KW-0812">Transmembrane</keyword>
<evidence type="ECO:0000313" key="3">
    <source>
        <dbReference type="Proteomes" id="UP000281112"/>
    </source>
</evidence>
<dbReference type="OrthoDB" id="283083at2"/>
<dbReference type="EMBL" id="RJVQ01000001">
    <property type="protein sequence ID" value="RQW65128.1"/>
    <property type="molecule type" value="Genomic_DNA"/>
</dbReference>
<dbReference type="RefSeq" id="WP_124935782.1">
    <property type="nucleotide sequence ID" value="NZ_RJVQ01000001.1"/>
</dbReference>
<dbReference type="InterPro" id="IPR025489">
    <property type="entry name" value="DUF4381"/>
</dbReference>
<evidence type="ECO:0000313" key="2">
    <source>
        <dbReference type="EMBL" id="RQW65128.1"/>
    </source>
</evidence>
<comment type="caution">
    <text evidence="2">The sequence shown here is derived from an EMBL/GenBank/DDBJ whole genome shotgun (WGS) entry which is preliminary data.</text>
</comment>
<accession>A0A3N9TL53</accession>